<name>A0A4U7B619_9PEZI</name>
<organism evidence="2 3">
    <name type="scientific">Elsinoe australis</name>
    <dbReference type="NCBI Taxonomy" id="40998"/>
    <lineage>
        <taxon>Eukaryota</taxon>
        <taxon>Fungi</taxon>
        <taxon>Dikarya</taxon>
        <taxon>Ascomycota</taxon>
        <taxon>Pezizomycotina</taxon>
        <taxon>Dothideomycetes</taxon>
        <taxon>Dothideomycetidae</taxon>
        <taxon>Myriangiales</taxon>
        <taxon>Elsinoaceae</taxon>
        <taxon>Elsinoe</taxon>
    </lineage>
</organism>
<dbReference type="Gene3D" id="3.40.50.1820">
    <property type="entry name" value="alpha/beta hydrolase"/>
    <property type="match status" value="1"/>
</dbReference>
<comment type="caution">
    <text evidence="2">The sequence shown here is derived from an EMBL/GenBank/DDBJ whole genome shotgun (WGS) entry which is preliminary data.</text>
</comment>
<evidence type="ECO:0000313" key="2">
    <source>
        <dbReference type="EMBL" id="TKX22887.1"/>
    </source>
</evidence>
<evidence type="ECO:0000313" key="3">
    <source>
        <dbReference type="Proteomes" id="UP000308133"/>
    </source>
</evidence>
<accession>A0A4U7B619</accession>
<feature type="region of interest" description="Disordered" evidence="1">
    <location>
        <begin position="16"/>
        <end position="41"/>
    </location>
</feature>
<dbReference type="InterPro" id="IPR029058">
    <property type="entry name" value="AB_hydrolase_fold"/>
</dbReference>
<evidence type="ECO:0000256" key="1">
    <source>
        <dbReference type="SAM" id="MobiDB-lite"/>
    </source>
</evidence>
<sequence>MSVALYTNTRLSYGTSGPGYEIGKDRGTIPVQSTEPSPRILKTPNEQEAANYIAAPHDDLIGMLAESTAEHHFVFAGKSDISAPERREIIEKSLRLPSTTRILPDVGHL</sequence>
<proteinExistence type="predicted"/>
<dbReference type="EMBL" id="PTQR01000060">
    <property type="protein sequence ID" value="TKX22887.1"/>
    <property type="molecule type" value="Genomic_DNA"/>
</dbReference>
<protein>
    <submittedName>
        <fullName evidence="2">Uncharacterized protein</fullName>
    </submittedName>
</protein>
<dbReference type="AlphaFoldDB" id="A0A4U7B619"/>
<dbReference type="Proteomes" id="UP000308133">
    <property type="component" value="Unassembled WGS sequence"/>
</dbReference>
<gene>
    <name evidence="2" type="ORF">C1H76_4922</name>
</gene>
<reference evidence="2 3" key="1">
    <citation type="submission" date="2018-02" db="EMBL/GenBank/DDBJ databases">
        <title>Draft genome sequences of Elsinoe sp., causing black scab on jojoba.</title>
        <authorList>
            <person name="Stodart B."/>
            <person name="Jeffress S."/>
            <person name="Ash G."/>
            <person name="Arun Chinnappa K."/>
        </authorList>
    </citation>
    <scope>NUCLEOTIDE SEQUENCE [LARGE SCALE GENOMIC DNA]</scope>
    <source>
        <strain evidence="2 3">Hillstone_2</strain>
    </source>
</reference>